<dbReference type="PROSITE" id="PS50003">
    <property type="entry name" value="PH_DOMAIN"/>
    <property type="match status" value="1"/>
</dbReference>
<feature type="domain" description="PH" evidence="1">
    <location>
        <begin position="5"/>
        <end position="96"/>
    </location>
</feature>
<accession>A0A9Q0RAV0</accession>
<evidence type="ECO:0000313" key="2">
    <source>
        <dbReference type="EMBL" id="KAJ5073482.1"/>
    </source>
</evidence>
<dbReference type="SMART" id="SM00233">
    <property type="entry name" value="PH"/>
    <property type="match status" value="2"/>
</dbReference>
<keyword evidence="3" id="KW-1185">Reference proteome</keyword>
<reference evidence="2" key="1">
    <citation type="submission" date="2022-10" db="EMBL/GenBank/DDBJ databases">
        <title>Novel sulphate-reducing endosymbionts in the free-living metamonad Anaeramoeba.</title>
        <authorList>
            <person name="Jerlstrom-Hultqvist J."/>
            <person name="Cepicka I."/>
            <person name="Gallot-Lavallee L."/>
            <person name="Salas-Leiva D."/>
            <person name="Curtis B.A."/>
            <person name="Zahonova K."/>
            <person name="Pipaliya S."/>
            <person name="Dacks J."/>
            <person name="Roger A.J."/>
        </authorList>
    </citation>
    <scope>NUCLEOTIDE SEQUENCE</scope>
    <source>
        <strain evidence="2">BMAN</strain>
    </source>
</reference>
<proteinExistence type="predicted"/>
<dbReference type="SUPFAM" id="SSF50729">
    <property type="entry name" value="PH domain-like"/>
    <property type="match status" value="2"/>
</dbReference>
<dbReference type="Gene3D" id="2.30.29.30">
    <property type="entry name" value="Pleckstrin-homology domain (PH domain)/Phosphotyrosine-binding domain (PTB)"/>
    <property type="match status" value="1"/>
</dbReference>
<evidence type="ECO:0000313" key="3">
    <source>
        <dbReference type="Proteomes" id="UP001149090"/>
    </source>
</evidence>
<gene>
    <name evidence="2" type="ORF">M0811_08599</name>
</gene>
<comment type="caution">
    <text evidence="2">The sequence shown here is derived from an EMBL/GenBank/DDBJ whole genome shotgun (WGS) entry which is preliminary data.</text>
</comment>
<dbReference type="AlphaFoldDB" id="A0A9Q0RAV0"/>
<dbReference type="InterPro" id="IPR011993">
    <property type="entry name" value="PH-like_dom_sf"/>
</dbReference>
<name>A0A9Q0RAV0_ANAIG</name>
<dbReference type="EMBL" id="JAPDFW010000074">
    <property type="protein sequence ID" value="KAJ5073482.1"/>
    <property type="molecule type" value="Genomic_DNA"/>
</dbReference>
<dbReference type="Proteomes" id="UP001149090">
    <property type="component" value="Unassembled WGS sequence"/>
</dbReference>
<organism evidence="2 3">
    <name type="scientific">Anaeramoeba ignava</name>
    <name type="common">Anaerobic marine amoeba</name>
    <dbReference type="NCBI Taxonomy" id="1746090"/>
    <lineage>
        <taxon>Eukaryota</taxon>
        <taxon>Metamonada</taxon>
        <taxon>Anaeramoebidae</taxon>
        <taxon>Anaeramoeba</taxon>
    </lineage>
</organism>
<evidence type="ECO:0000259" key="1">
    <source>
        <dbReference type="PROSITE" id="PS50003"/>
    </source>
</evidence>
<sequence length="333" mass="39252">MNEKNVYKEASIFMKNKGKWKEQFLSIAGSKIIFLESGGLIEYIIDPLSQFNPIYNKKKSNCFQIVVNFGKRILNLSSNSLLELEEWKNAFFLSLQNDVDRVMKKLIDKTFQTLTLTPDLNSIGCYVLEKTQESQNYKFNPRYLKLSNNELEIFHQKIDDPRKISLLNPQLKVKTIPGTQLAFQLTDSKKINLIFISSSFAERTNWVEQIGLKIEELTKKSQKVEQISQQKKINQIKKFTSNNELNEIQQNEYTQNIIQIIIQIQDKNDMLLLLFKNEFKLMKISEFKKRIGFKLNKKPENFRMFISNHELTKFNDNELLSNFLKRENSENCF</sequence>
<dbReference type="InterPro" id="IPR001849">
    <property type="entry name" value="PH_domain"/>
</dbReference>
<protein>
    <recommendedName>
        <fullName evidence="1">PH domain-containing protein</fullName>
    </recommendedName>
</protein>